<name>A7GED3_CLOBL</name>
<dbReference type="AlphaFoldDB" id="A7GED3"/>
<dbReference type="EMBL" id="CP000728">
    <property type="protein sequence ID" value="ABS42293.1"/>
    <property type="molecule type" value="Genomic_DNA"/>
</dbReference>
<sequence length="153" mass="17458">MSLQIGDLIPLQGLTKEDKKKLVDIVNKAEANQSIIKTNIINSLNNKLKTALKTDSSWIDIQNAIISSNCANYTKGILKGNEYNYSLNTGFKARVISLTKGDDVLIWCYPKAEFDHYNNIAIWRYDTYVSLQRRYSNQDALQLDGYSWEAWGI</sequence>
<gene>
    <name evidence="1" type="ordered locus">CLI_1885</name>
</gene>
<dbReference type="RefSeq" id="WP_012099860.1">
    <property type="nucleotide sequence ID" value="NC_009699.1"/>
</dbReference>
<evidence type="ECO:0000313" key="2">
    <source>
        <dbReference type="Proteomes" id="UP000002410"/>
    </source>
</evidence>
<dbReference type="Proteomes" id="UP000002410">
    <property type="component" value="Chromosome"/>
</dbReference>
<evidence type="ECO:0000313" key="1">
    <source>
        <dbReference type="EMBL" id="ABS42293.1"/>
    </source>
</evidence>
<proteinExistence type="predicted"/>
<protein>
    <submittedName>
        <fullName evidence="1">Uncharacterized protein</fullName>
    </submittedName>
</protein>
<dbReference type="KEGG" id="cbf:CLI_1885"/>
<organism evidence="1 2">
    <name type="scientific">Clostridium botulinum (strain Langeland / NCTC 10281 / Type F)</name>
    <dbReference type="NCBI Taxonomy" id="441772"/>
    <lineage>
        <taxon>Bacteria</taxon>
        <taxon>Bacillati</taxon>
        <taxon>Bacillota</taxon>
        <taxon>Clostridia</taxon>
        <taxon>Eubacteriales</taxon>
        <taxon>Clostridiaceae</taxon>
        <taxon>Clostridium</taxon>
    </lineage>
</organism>
<reference evidence="2" key="1">
    <citation type="submission" date="2007-06" db="EMBL/GenBank/DDBJ databases">
        <authorList>
            <person name="Brinkac L.M."/>
            <person name="Daugherty S."/>
            <person name="Dodson R.J."/>
            <person name="Madupu R."/>
            <person name="Brown J.L."/>
            <person name="Bruce D."/>
            <person name="Detter C."/>
            <person name="Munk C."/>
            <person name="Smith L.A."/>
            <person name="Smith T.J."/>
            <person name="White O."/>
            <person name="Brettin T.S."/>
        </authorList>
    </citation>
    <scope>NUCLEOTIDE SEQUENCE [LARGE SCALE GENOMIC DNA]</scope>
    <source>
        <strain evidence="2">Langeland / NCTC 10281 / Type F</strain>
    </source>
</reference>
<accession>A7GED3</accession>
<dbReference type="HOGENOM" id="CLU_1710016_0_0_9"/>